<evidence type="ECO:0000313" key="3">
    <source>
        <dbReference type="Proteomes" id="UP001147653"/>
    </source>
</evidence>
<evidence type="ECO:0000313" key="2">
    <source>
        <dbReference type="EMBL" id="MDA0185067.1"/>
    </source>
</evidence>
<feature type="transmembrane region" description="Helical" evidence="1">
    <location>
        <begin position="20"/>
        <end position="39"/>
    </location>
</feature>
<dbReference type="Proteomes" id="UP001147653">
    <property type="component" value="Unassembled WGS sequence"/>
</dbReference>
<name>A0A9X3NP54_9ACTN</name>
<comment type="caution">
    <text evidence="2">The sequence shown here is derived from an EMBL/GenBank/DDBJ whole genome shotgun (WGS) entry which is preliminary data.</text>
</comment>
<dbReference type="RefSeq" id="WP_270029546.1">
    <property type="nucleotide sequence ID" value="NZ_JAPDDP010000097.1"/>
</dbReference>
<keyword evidence="1" id="KW-0472">Membrane</keyword>
<keyword evidence="1" id="KW-0812">Transmembrane</keyword>
<proteinExistence type="predicted"/>
<keyword evidence="1" id="KW-1133">Transmembrane helix</keyword>
<evidence type="ECO:0000256" key="1">
    <source>
        <dbReference type="SAM" id="Phobius"/>
    </source>
</evidence>
<keyword evidence="3" id="KW-1185">Reference proteome</keyword>
<organism evidence="2 3">
    <name type="scientific">Solirubrobacter phytolaccae</name>
    <dbReference type="NCBI Taxonomy" id="1404360"/>
    <lineage>
        <taxon>Bacteria</taxon>
        <taxon>Bacillati</taxon>
        <taxon>Actinomycetota</taxon>
        <taxon>Thermoleophilia</taxon>
        <taxon>Solirubrobacterales</taxon>
        <taxon>Solirubrobacteraceae</taxon>
        <taxon>Solirubrobacter</taxon>
    </lineage>
</organism>
<sequence length="172" mass="19149">MTETRRPGPNAQLVGRGRVLAVPIWLYLLLIGVAVLYFGGFSGSLIIGIPFTLLALFGLSSIAYSRVWVDGPTIYARHVFGYRKPIRMDELSTALLTNFGPNSGRQLWLTMRDGTQMRLDATNLRLKPLYGELARYIPEGSRIANALLHRRMTDARPLLTTTASTSVPSWPM</sequence>
<reference evidence="2" key="1">
    <citation type="submission" date="2022-10" db="EMBL/GenBank/DDBJ databases">
        <title>The WGS of Solirubrobacter phytolaccae KCTC 29190.</title>
        <authorList>
            <person name="Jiang Z."/>
        </authorList>
    </citation>
    <scope>NUCLEOTIDE SEQUENCE</scope>
    <source>
        <strain evidence="2">KCTC 29190</strain>
    </source>
</reference>
<dbReference type="AlphaFoldDB" id="A0A9X3NP54"/>
<protein>
    <recommendedName>
        <fullName evidence="4">PH domain-containing protein</fullName>
    </recommendedName>
</protein>
<evidence type="ECO:0008006" key="4">
    <source>
        <dbReference type="Google" id="ProtNLM"/>
    </source>
</evidence>
<gene>
    <name evidence="2" type="ORF">OJ997_32480</name>
</gene>
<feature type="transmembrane region" description="Helical" evidence="1">
    <location>
        <begin position="45"/>
        <end position="64"/>
    </location>
</feature>
<dbReference type="EMBL" id="JAPDDP010000097">
    <property type="protein sequence ID" value="MDA0185067.1"/>
    <property type="molecule type" value="Genomic_DNA"/>
</dbReference>
<accession>A0A9X3NP54</accession>